<dbReference type="OrthoDB" id="9792278at2"/>
<keyword evidence="2 6" id="KW-0028">Amino-acid biosynthesis</keyword>
<evidence type="ECO:0000256" key="5">
    <source>
        <dbReference type="ARBA" id="ARBA00050313"/>
    </source>
</evidence>
<dbReference type="NCBIfam" id="TIGR01704">
    <property type="entry name" value="MTA_SAH-Nsdase"/>
    <property type="match status" value="1"/>
</dbReference>
<dbReference type="InterPro" id="IPR010049">
    <property type="entry name" value="MTA_SAH_Nsdase"/>
</dbReference>
<dbReference type="GO" id="GO:0019509">
    <property type="term" value="P:L-methionine salvage from methylthioadenosine"/>
    <property type="evidence" value="ECO:0007669"/>
    <property type="project" value="UniProtKB-UniRule"/>
</dbReference>
<dbReference type="InterPro" id="IPR035994">
    <property type="entry name" value="Nucleoside_phosphorylase_sf"/>
</dbReference>
<dbReference type="NCBIfam" id="NF004079">
    <property type="entry name" value="PRK05584.1"/>
    <property type="match status" value="1"/>
</dbReference>
<dbReference type="GO" id="GO:0008930">
    <property type="term" value="F:methylthioadenosine nucleosidase activity"/>
    <property type="evidence" value="ECO:0007669"/>
    <property type="project" value="UniProtKB-UniRule"/>
</dbReference>
<feature type="active site" description="Proton donor" evidence="6">
    <location>
        <position position="199"/>
    </location>
</feature>
<keyword evidence="9" id="KW-1185">Reference proteome</keyword>
<dbReference type="CDD" id="cd09008">
    <property type="entry name" value="MTAN"/>
    <property type="match status" value="1"/>
</dbReference>
<feature type="binding site" evidence="6">
    <location>
        <position position="154"/>
    </location>
    <ligand>
        <name>substrate</name>
    </ligand>
</feature>
<dbReference type="HAMAP" id="MF_01684">
    <property type="entry name" value="Salvage_MtnN"/>
    <property type="match status" value="1"/>
</dbReference>
<name>A0A380MX32_9GAMM</name>
<dbReference type="InterPro" id="IPR000845">
    <property type="entry name" value="Nucleoside_phosphorylase_d"/>
</dbReference>
<feature type="domain" description="Nucleoside phosphorylase" evidence="7">
    <location>
        <begin position="5"/>
        <end position="229"/>
    </location>
</feature>
<comment type="catalytic activity">
    <reaction evidence="6">
        <text>S-adenosyl-L-homocysteine + H2O = S-(5-deoxy-D-ribos-5-yl)-L-homocysteine + adenine</text>
        <dbReference type="Rhea" id="RHEA:17805"/>
        <dbReference type="ChEBI" id="CHEBI:15377"/>
        <dbReference type="ChEBI" id="CHEBI:16708"/>
        <dbReference type="ChEBI" id="CHEBI:57856"/>
        <dbReference type="ChEBI" id="CHEBI:58195"/>
        <dbReference type="EC" id="3.2.2.9"/>
    </reaction>
</comment>
<keyword evidence="4 6" id="KW-0486">Methionine biosynthesis</keyword>
<evidence type="ECO:0000259" key="7">
    <source>
        <dbReference type="Pfam" id="PF01048"/>
    </source>
</evidence>
<feature type="binding site" evidence="6">
    <location>
        <begin position="175"/>
        <end position="176"/>
    </location>
    <ligand>
        <name>substrate</name>
    </ligand>
</feature>
<keyword evidence="3 6" id="KW-0378">Hydrolase</keyword>
<dbReference type="EC" id="3.2.2.9" evidence="6"/>
<comment type="catalytic activity">
    <reaction evidence="6">
        <text>S-methyl-5'-thioadenosine + H2O = 5-(methylsulfanyl)-D-ribose + adenine</text>
        <dbReference type="Rhea" id="RHEA:13617"/>
        <dbReference type="ChEBI" id="CHEBI:15377"/>
        <dbReference type="ChEBI" id="CHEBI:16708"/>
        <dbReference type="ChEBI" id="CHEBI:17509"/>
        <dbReference type="ChEBI" id="CHEBI:78440"/>
        <dbReference type="EC" id="3.2.2.9"/>
    </reaction>
</comment>
<dbReference type="Proteomes" id="UP000254575">
    <property type="component" value="Unassembled WGS sequence"/>
</dbReference>
<feature type="binding site" evidence="6">
    <location>
        <position position="80"/>
    </location>
    <ligand>
        <name>substrate</name>
    </ligand>
</feature>
<dbReference type="PANTHER" id="PTHR46832:SF1">
    <property type="entry name" value="5'-METHYLTHIOADENOSINE_S-ADENOSYLHOMOCYSTEINE NUCLEOSIDASE"/>
    <property type="match status" value="1"/>
</dbReference>
<dbReference type="GO" id="GO:0009164">
    <property type="term" value="P:nucleoside catabolic process"/>
    <property type="evidence" value="ECO:0007669"/>
    <property type="project" value="InterPro"/>
</dbReference>
<dbReference type="FunFam" id="3.40.50.1580:FF:000001">
    <property type="entry name" value="MTA/SAH nucleosidase family protein"/>
    <property type="match status" value="1"/>
</dbReference>
<dbReference type="RefSeq" id="WP_115218191.1">
    <property type="nucleotide sequence ID" value="NZ_UHIA01000004.1"/>
</dbReference>
<dbReference type="SUPFAM" id="SSF53167">
    <property type="entry name" value="Purine and uridine phosphorylases"/>
    <property type="match status" value="1"/>
</dbReference>
<comment type="catalytic activity">
    <reaction evidence="5">
        <text>5'-deoxyadenosine + H2O = 5-deoxy-D-ribose + adenine</text>
        <dbReference type="Rhea" id="RHEA:29859"/>
        <dbReference type="ChEBI" id="CHEBI:15377"/>
        <dbReference type="ChEBI" id="CHEBI:16708"/>
        <dbReference type="ChEBI" id="CHEBI:17319"/>
        <dbReference type="ChEBI" id="CHEBI:149540"/>
        <dbReference type="EC" id="3.2.2.9"/>
    </reaction>
    <physiologicalReaction direction="left-to-right" evidence="5">
        <dbReference type="Rhea" id="RHEA:29860"/>
    </physiologicalReaction>
</comment>
<evidence type="ECO:0000256" key="3">
    <source>
        <dbReference type="ARBA" id="ARBA00022801"/>
    </source>
</evidence>
<dbReference type="PANTHER" id="PTHR46832">
    <property type="entry name" value="5'-METHYLTHIOADENOSINE/S-ADENOSYLHOMOCYSTEINE NUCLEOSIDASE"/>
    <property type="match status" value="1"/>
</dbReference>
<evidence type="ECO:0000313" key="8">
    <source>
        <dbReference type="EMBL" id="SUO96271.1"/>
    </source>
</evidence>
<proteinExistence type="inferred from homology"/>
<dbReference type="GO" id="GO:0005829">
    <property type="term" value="C:cytosol"/>
    <property type="evidence" value="ECO:0007669"/>
    <property type="project" value="TreeGrafter"/>
</dbReference>
<evidence type="ECO:0000313" key="9">
    <source>
        <dbReference type="Proteomes" id="UP000254575"/>
    </source>
</evidence>
<reference evidence="8 9" key="1">
    <citation type="submission" date="2018-06" db="EMBL/GenBank/DDBJ databases">
        <authorList>
            <consortium name="Pathogen Informatics"/>
            <person name="Doyle S."/>
        </authorList>
    </citation>
    <scope>NUCLEOTIDE SEQUENCE [LARGE SCALE GENOMIC DNA]</scope>
    <source>
        <strain evidence="8 9">NCTC10717</strain>
    </source>
</reference>
<evidence type="ECO:0000256" key="1">
    <source>
        <dbReference type="ARBA" id="ARBA00004945"/>
    </source>
</evidence>
<organism evidence="8 9">
    <name type="scientific">Suttonella indologenes</name>
    <dbReference type="NCBI Taxonomy" id="13276"/>
    <lineage>
        <taxon>Bacteria</taxon>
        <taxon>Pseudomonadati</taxon>
        <taxon>Pseudomonadota</taxon>
        <taxon>Gammaproteobacteria</taxon>
        <taxon>Cardiobacteriales</taxon>
        <taxon>Cardiobacteriaceae</taxon>
        <taxon>Suttonella</taxon>
    </lineage>
</organism>
<dbReference type="GO" id="GO:0008782">
    <property type="term" value="F:adenosylhomocysteine nucleosidase activity"/>
    <property type="evidence" value="ECO:0007669"/>
    <property type="project" value="UniProtKB-UniRule"/>
</dbReference>
<accession>A0A380MX32</accession>
<comment type="pathway">
    <text evidence="1 6">Amino-acid biosynthesis; L-methionine biosynthesis via salvage pathway; S-methyl-5-thio-alpha-D-ribose 1-phosphate from S-methyl-5'-thioadenosine (hydrolase route): step 1/2.</text>
</comment>
<evidence type="ECO:0000256" key="6">
    <source>
        <dbReference type="HAMAP-Rule" id="MF_01684"/>
    </source>
</evidence>
<dbReference type="UniPathway" id="UPA00904">
    <property type="reaction ID" value="UER00871"/>
</dbReference>
<evidence type="ECO:0000256" key="2">
    <source>
        <dbReference type="ARBA" id="ARBA00022605"/>
    </source>
</evidence>
<sequence length="232" mass="24248">MSQVIVIIAAMQPELAYLQHSLQEGQSLELLGQKCYRGKLAGREVVLALSGIGKVNAALTTAALLTHFQVQAVINTGSAGGLGAAIRIGDVVIGKETAHHDVDVSAFGYVHGQVPQLPARFIAASDLLNAVTQAAGVFASTVHAGLIVSGDQFVHGEVQTAAIRAHFPDVAACEMEAAAIAQVCHQAGVPFVVIRAISDHADEQAEQSFDEFIALAGRQSAQMVERLLALLP</sequence>
<dbReference type="GO" id="GO:0019284">
    <property type="term" value="P:L-methionine salvage from S-adenosylmethionine"/>
    <property type="evidence" value="ECO:0007669"/>
    <property type="project" value="TreeGrafter"/>
</dbReference>
<protein>
    <recommendedName>
        <fullName evidence="6">5'-methylthioadenosine/S-adenosylhomocysteine nucleosidase</fullName>
        <shortName evidence="6">MTA/SAH nucleosidase</shortName>
        <shortName evidence="6">MTAN</shortName>
        <ecNumber evidence="6">3.2.2.9</ecNumber>
    </recommendedName>
    <alternativeName>
        <fullName evidence="6">5'-deoxyadenosine nucleosidase</fullName>
        <shortName evidence="6">DOA nucleosidase</shortName>
        <shortName evidence="6">dAdo nucleosidase</shortName>
    </alternativeName>
    <alternativeName>
        <fullName evidence="6">5'-methylthioadenosine nucleosidase</fullName>
        <shortName evidence="6">MTA nucleosidase</shortName>
    </alternativeName>
    <alternativeName>
        <fullName evidence="6">S-adenosylhomocysteine nucleosidase</fullName>
        <shortName evidence="6">AdoHcy nucleosidase</shortName>
        <shortName evidence="6">SAH nucleosidase</shortName>
        <shortName evidence="6">SRH nucleosidase</shortName>
    </alternativeName>
</protein>
<keyword evidence="8" id="KW-0326">Glycosidase</keyword>
<dbReference type="AlphaFoldDB" id="A0A380MX32"/>
<comment type="similarity">
    <text evidence="6">Belongs to the PNP/UDP phosphorylase family. MtnN subfamily.</text>
</comment>
<dbReference type="Gene3D" id="3.40.50.1580">
    <property type="entry name" value="Nucleoside phosphorylase domain"/>
    <property type="match status" value="1"/>
</dbReference>
<gene>
    <name evidence="6 8" type="primary">mtnN</name>
    <name evidence="8" type="ORF">NCTC10717_00915</name>
</gene>
<dbReference type="EMBL" id="UHIA01000004">
    <property type="protein sequence ID" value="SUO96271.1"/>
    <property type="molecule type" value="Genomic_DNA"/>
</dbReference>
<evidence type="ECO:0000256" key="4">
    <source>
        <dbReference type="ARBA" id="ARBA00023167"/>
    </source>
</evidence>
<feature type="active site" description="Proton acceptor" evidence="6">
    <location>
        <position position="14"/>
    </location>
</feature>
<dbReference type="Pfam" id="PF01048">
    <property type="entry name" value="PNP_UDP_1"/>
    <property type="match status" value="1"/>
</dbReference>
<comment type="function">
    <text evidence="6">Catalyzes the irreversible cleavage of the glycosidic bond in both 5'-methylthioadenosine (MTA) and S-adenosylhomocysteine (SAH/AdoHcy) to adenine and the corresponding thioribose, 5'-methylthioribose and S-ribosylhomocysteine, respectively. Also cleaves 5'-deoxyadenosine, a toxic by-product of radical S-adenosylmethionine (SAM) enzymes, into 5-deoxyribose and adenine.</text>
</comment>